<dbReference type="InterPro" id="IPR018777">
    <property type="entry name" value="Replication_initiator_prot_A"/>
</dbReference>
<geneLocation type="plasmid" evidence="5">
    <name>parsfin8</name>
</geneLocation>
<dbReference type="Proteomes" id="UP000295134">
    <property type="component" value="Plasmid pArsFIN8"/>
</dbReference>
<evidence type="ECO:0000313" key="6">
    <source>
        <dbReference type="Proteomes" id="UP001177592"/>
    </source>
</evidence>
<feature type="region of interest" description="Disordered" evidence="1">
    <location>
        <begin position="284"/>
        <end position="311"/>
    </location>
</feature>
<evidence type="ECO:0000313" key="3">
    <source>
        <dbReference type="EMBL" id="QBY46591.1"/>
    </source>
</evidence>
<geneLocation type="plasmid" evidence="3">
    <name>pArsFIN8</name>
</geneLocation>
<accession>A0A4P7L223</accession>
<dbReference type="EMBL" id="CP123526">
    <property type="protein sequence ID" value="WGM08370.1"/>
    <property type="molecule type" value="Genomic_DNA"/>
</dbReference>
<dbReference type="Gene3D" id="1.10.10.10">
    <property type="entry name" value="Winged helix-like DNA-binding domain superfamily/Winged helix DNA-binding domain"/>
    <property type="match status" value="1"/>
</dbReference>
<evidence type="ECO:0000313" key="5">
    <source>
        <dbReference type="Proteomes" id="UP000295134"/>
    </source>
</evidence>
<reference evidence="4" key="2">
    <citation type="submission" date="2023-04" db="EMBL/GenBank/DDBJ databases">
        <title>Genome dynamics across the evolutionary transition to endosymbiosis.</title>
        <authorList>
            <person name="Siozios S."/>
            <person name="Nadal-Jimenez P."/>
            <person name="Azagi T."/>
            <person name="Sprong H."/>
            <person name="Frost C.L."/>
            <person name="Parratt S.R."/>
            <person name="Taylor G."/>
            <person name="Brettell L."/>
            <person name="Lew K.C."/>
            <person name="Croft L."/>
            <person name="King K.C."/>
            <person name="Brockhurst M.A."/>
            <person name="Hypsa V."/>
            <person name="Novakova E."/>
            <person name="Darby A.C."/>
            <person name="Hurst G.D.D."/>
        </authorList>
    </citation>
    <scope>NUCLEOTIDE SEQUENCE</scope>
    <source>
        <strain evidence="4">ANv_CAN</strain>
        <plasmid evidence="4">paNv_CAN3</plasmid>
    </source>
</reference>
<reference evidence="3 5" key="1">
    <citation type="submission" date="2019-03" db="EMBL/GenBank/DDBJ databases">
        <title>Long-read sequencing reveals hyperdense prophage content in a complex bacterial symbiont genome.</title>
        <authorList>
            <person name="Frost C.L."/>
            <person name="Siozios S."/>
            <person name="Nadal-Jimenez P."/>
            <person name="Brockhurst M.A."/>
            <person name="King K.C."/>
            <person name="Darby A.C."/>
            <person name="Hurst G.D.D."/>
        </authorList>
    </citation>
    <scope>NUCLEOTIDE SEQUENCE [LARGE SCALE GENOMIC DNA]</scope>
    <source>
        <strain evidence="3 5">FIN</strain>
        <plasmid evidence="3">pArsFIN8</plasmid>
        <plasmid evidence="5">parsfin8</plasmid>
    </source>
</reference>
<dbReference type="RefSeq" id="WP_135678972.1">
    <property type="nucleotide sequence ID" value="NZ_CP038620.1"/>
</dbReference>
<dbReference type="KEGG" id="ans:ArsFIN_52020"/>
<protein>
    <submittedName>
        <fullName evidence="3">Replication initiator protein A</fullName>
    </submittedName>
</protein>
<gene>
    <name evidence="3" type="ORF">ArsFIN_52020</name>
    <name evidence="4" type="ORF">QE258_23340</name>
</gene>
<proteinExistence type="predicted"/>
<sequence length="311" mass="35937">MADHTKKIGKRNLTTLRPQKHNQLEFFIADEIDVSTFRDEMASMEHPFFALKGGDTKVREYKNGNVTVTVRPAAEIGLATIFDKDIWIYAISKLQEAINNGKPISRIITFTPYDFFVTTNRDKGGKSYKELEKALDRLSGTRITTNIVYSEDKQESIGFGLIDSWRILEEKKGKLDIGMVEVTLPDWLYQAITKTKVLQISPDYFRIRKAIDRRLYEIARKHCGNQHEFIISLDKLYAKTGSTAALSKFKFNIKQLAKTNDLPDYEILFDSITDKVIFKNRNQNTPQAEASRKREKGKKEIHKMKNKLFNK</sequence>
<dbReference type="GeneID" id="39751028"/>
<name>A0A4P7L223_9GAMM</name>
<keyword evidence="6" id="KW-1185">Reference proteome</keyword>
<evidence type="ECO:0000259" key="2">
    <source>
        <dbReference type="PROSITE" id="PS50172"/>
    </source>
</evidence>
<organism evidence="3 5">
    <name type="scientific">Arsenophonus nasoniae</name>
    <name type="common">son-killer infecting Nasonia vitripennis</name>
    <dbReference type="NCBI Taxonomy" id="638"/>
    <lineage>
        <taxon>Bacteria</taxon>
        <taxon>Pseudomonadati</taxon>
        <taxon>Pseudomonadota</taxon>
        <taxon>Gammaproteobacteria</taxon>
        <taxon>Enterobacterales</taxon>
        <taxon>Morganellaceae</taxon>
        <taxon>Arsenophonus</taxon>
    </lineage>
</organism>
<dbReference type="AlphaFoldDB" id="A0A4P7L223"/>
<feature type="compositionally biased region" description="Basic residues" evidence="1">
    <location>
        <begin position="293"/>
        <end position="311"/>
    </location>
</feature>
<evidence type="ECO:0000313" key="4">
    <source>
        <dbReference type="EMBL" id="WGM08370.1"/>
    </source>
</evidence>
<feature type="domain" description="BRCT" evidence="2">
    <location>
        <begin position="124"/>
        <end position="205"/>
    </location>
</feature>
<evidence type="ECO:0000256" key="1">
    <source>
        <dbReference type="SAM" id="MobiDB-lite"/>
    </source>
</evidence>
<dbReference type="InterPro" id="IPR001357">
    <property type="entry name" value="BRCT_dom"/>
</dbReference>
<dbReference type="PROSITE" id="PS50172">
    <property type="entry name" value="BRCT"/>
    <property type="match status" value="1"/>
</dbReference>
<dbReference type="InterPro" id="IPR036388">
    <property type="entry name" value="WH-like_DNA-bd_sf"/>
</dbReference>
<dbReference type="Pfam" id="PF10134">
    <property type="entry name" value="RPA"/>
    <property type="match status" value="1"/>
</dbReference>
<dbReference type="EMBL" id="CP038620">
    <property type="protein sequence ID" value="QBY46591.1"/>
    <property type="molecule type" value="Genomic_DNA"/>
</dbReference>
<geneLocation type="plasmid" evidence="4 6">
    <name>paNv_CAN3</name>
</geneLocation>
<dbReference type="Proteomes" id="UP001177592">
    <property type="component" value="Plasmid paNv_CAN3"/>
</dbReference>
<keyword evidence="3" id="KW-0614">Plasmid</keyword>